<dbReference type="EMBL" id="BAAANL010000002">
    <property type="protein sequence ID" value="GAA1856605.1"/>
    <property type="molecule type" value="Genomic_DNA"/>
</dbReference>
<keyword evidence="4" id="KW-1185">Reference proteome</keyword>
<dbReference type="Pfam" id="PF08327">
    <property type="entry name" value="AHSA1"/>
    <property type="match status" value="1"/>
</dbReference>
<evidence type="ECO:0000259" key="2">
    <source>
        <dbReference type="Pfam" id="PF08327"/>
    </source>
</evidence>
<dbReference type="SUPFAM" id="SSF55961">
    <property type="entry name" value="Bet v1-like"/>
    <property type="match status" value="1"/>
</dbReference>
<sequence>MKDLIEALNARDLSTDLDAVARRVSDGEVPAGPAKVITLTRTYRAAIDDVWDALTSAERLPRWFLPVSGDLTLGGRYAFEGNAGGVVRECEPPRRFVVTWEMGPAGPRDSSLVEVRLADDDGATRLTLEHRAQVPPEMWDQFGPGAVGVGWDGALLGLATHLAGLTKSATDDEIAAHPAIMEFNRASAAAWGAAHEAAGAEPATVRANVAATTDFYVPQG</sequence>
<dbReference type="RefSeq" id="WP_344100632.1">
    <property type="nucleotide sequence ID" value="NZ_BAAANL010000002.1"/>
</dbReference>
<feature type="domain" description="Activator of Hsp90 ATPase homologue 1/2-like C-terminal" evidence="2">
    <location>
        <begin position="45"/>
        <end position="162"/>
    </location>
</feature>
<dbReference type="Gene3D" id="3.30.530.20">
    <property type="match status" value="1"/>
</dbReference>
<gene>
    <name evidence="3" type="ORF">GCM10009751_12300</name>
</gene>
<organism evidence="3 4">
    <name type="scientific">Myceligenerans crystallogenes</name>
    <dbReference type="NCBI Taxonomy" id="316335"/>
    <lineage>
        <taxon>Bacteria</taxon>
        <taxon>Bacillati</taxon>
        <taxon>Actinomycetota</taxon>
        <taxon>Actinomycetes</taxon>
        <taxon>Micrococcales</taxon>
        <taxon>Promicromonosporaceae</taxon>
        <taxon>Myceligenerans</taxon>
    </lineage>
</organism>
<proteinExistence type="inferred from homology"/>
<dbReference type="CDD" id="cd08899">
    <property type="entry name" value="SRPBCC_CalC_Aha1-like_6"/>
    <property type="match status" value="1"/>
</dbReference>
<evidence type="ECO:0000313" key="4">
    <source>
        <dbReference type="Proteomes" id="UP001501094"/>
    </source>
</evidence>
<reference evidence="4" key="1">
    <citation type="journal article" date="2019" name="Int. J. Syst. Evol. Microbiol.">
        <title>The Global Catalogue of Microorganisms (GCM) 10K type strain sequencing project: providing services to taxonomists for standard genome sequencing and annotation.</title>
        <authorList>
            <consortium name="The Broad Institute Genomics Platform"/>
            <consortium name="The Broad Institute Genome Sequencing Center for Infectious Disease"/>
            <person name="Wu L."/>
            <person name="Ma J."/>
        </authorList>
    </citation>
    <scope>NUCLEOTIDE SEQUENCE [LARGE SCALE GENOMIC DNA]</scope>
    <source>
        <strain evidence="4">JCM 14326</strain>
    </source>
</reference>
<accession>A0ABP4ZKH9</accession>
<comment type="caution">
    <text evidence="3">The sequence shown here is derived from an EMBL/GenBank/DDBJ whole genome shotgun (WGS) entry which is preliminary data.</text>
</comment>
<dbReference type="Proteomes" id="UP001501094">
    <property type="component" value="Unassembled WGS sequence"/>
</dbReference>
<evidence type="ECO:0000256" key="1">
    <source>
        <dbReference type="ARBA" id="ARBA00006817"/>
    </source>
</evidence>
<protein>
    <submittedName>
        <fullName evidence="3">SRPBCC family protein</fullName>
    </submittedName>
</protein>
<dbReference type="InterPro" id="IPR013538">
    <property type="entry name" value="ASHA1/2-like_C"/>
</dbReference>
<evidence type="ECO:0000313" key="3">
    <source>
        <dbReference type="EMBL" id="GAA1856605.1"/>
    </source>
</evidence>
<comment type="similarity">
    <text evidence="1">Belongs to the AHA1 family.</text>
</comment>
<name>A0ABP4ZKH9_9MICO</name>
<dbReference type="InterPro" id="IPR023393">
    <property type="entry name" value="START-like_dom_sf"/>
</dbReference>